<keyword evidence="7" id="KW-1185">Reference proteome</keyword>
<feature type="transmembrane region" description="Helical" evidence="5">
    <location>
        <begin position="118"/>
        <end position="139"/>
    </location>
</feature>
<dbReference type="InterPro" id="IPR023352">
    <property type="entry name" value="MAPEG-like_dom_sf"/>
</dbReference>
<dbReference type="GO" id="GO:0016020">
    <property type="term" value="C:membrane"/>
    <property type="evidence" value="ECO:0007669"/>
    <property type="project" value="UniProtKB-SubCell"/>
</dbReference>
<feature type="transmembrane region" description="Helical" evidence="5">
    <location>
        <begin position="62"/>
        <end position="80"/>
    </location>
</feature>
<feature type="transmembrane region" description="Helical" evidence="5">
    <location>
        <begin position="6"/>
        <end position="25"/>
    </location>
</feature>
<sequence length="142" mass="15671">MFEAYGVTFFAIAVILATVLVQWLIASGQKAKEQGAIPGTPPQQQGHESFIFRAWRTHQNSVENLSVMLGTVFLAVISGVSPFWTALLTGLFALARILHMILYYVIATNKNPSPRSYFFMLGWLANVALLLLTVGHLIGSYL</sequence>
<evidence type="ECO:0000256" key="1">
    <source>
        <dbReference type="ARBA" id="ARBA00004370"/>
    </source>
</evidence>
<dbReference type="AlphaFoldDB" id="A0A432XRM3"/>
<comment type="subcellular location">
    <subcellularLocation>
        <location evidence="1">Membrane</location>
    </subcellularLocation>
</comment>
<proteinExistence type="predicted"/>
<dbReference type="Proteomes" id="UP000287330">
    <property type="component" value="Unassembled WGS sequence"/>
</dbReference>
<reference evidence="7" key="1">
    <citation type="journal article" date="2018" name="Front. Microbiol.">
        <title>Genome-Based Analysis Reveals the Taxonomy and Diversity of the Family Idiomarinaceae.</title>
        <authorList>
            <person name="Liu Y."/>
            <person name="Lai Q."/>
            <person name="Shao Z."/>
        </authorList>
    </citation>
    <scope>NUCLEOTIDE SEQUENCE [LARGE SCALE GENOMIC DNA]</scope>
    <source>
        <strain evidence="7">F23</strain>
    </source>
</reference>
<evidence type="ECO:0000313" key="7">
    <source>
        <dbReference type="Proteomes" id="UP000287330"/>
    </source>
</evidence>
<evidence type="ECO:0000256" key="3">
    <source>
        <dbReference type="ARBA" id="ARBA00022989"/>
    </source>
</evidence>
<dbReference type="InterPro" id="IPR001129">
    <property type="entry name" value="Membr-assoc_MAPEG"/>
</dbReference>
<keyword evidence="3 5" id="KW-1133">Transmembrane helix</keyword>
<dbReference type="Gene3D" id="1.20.120.550">
    <property type="entry name" value="Membrane associated eicosanoid/glutathione metabolism-like domain"/>
    <property type="match status" value="1"/>
</dbReference>
<evidence type="ECO:0000256" key="5">
    <source>
        <dbReference type="SAM" id="Phobius"/>
    </source>
</evidence>
<gene>
    <name evidence="6" type="ORF">CWE25_11425</name>
</gene>
<name>A0A432XRM3_9GAMM</name>
<evidence type="ECO:0000313" key="6">
    <source>
        <dbReference type="EMBL" id="RUO51334.1"/>
    </source>
</evidence>
<dbReference type="OrthoDB" id="5880499at2"/>
<evidence type="ECO:0000256" key="2">
    <source>
        <dbReference type="ARBA" id="ARBA00022692"/>
    </source>
</evidence>
<dbReference type="EMBL" id="PIPV01000011">
    <property type="protein sequence ID" value="RUO51334.1"/>
    <property type="molecule type" value="Genomic_DNA"/>
</dbReference>
<dbReference type="SUPFAM" id="SSF161084">
    <property type="entry name" value="MAPEG domain-like"/>
    <property type="match status" value="1"/>
</dbReference>
<dbReference type="RefSeq" id="WP_110575711.1">
    <property type="nucleotide sequence ID" value="NZ_PIPV01000011.1"/>
</dbReference>
<comment type="caution">
    <text evidence="6">The sequence shown here is derived from an EMBL/GenBank/DDBJ whole genome shotgun (WGS) entry which is preliminary data.</text>
</comment>
<feature type="transmembrane region" description="Helical" evidence="5">
    <location>
        <begin position="86"/>
        <end position="106"/>
    </location>
</feature>
<dbReference type="Pfam" id="PF01124">
    <property type="entry name" value="MAPEG"/>
    <property type="match status" value="1"/>
</dbReference>
<protein>
    <recommendedName>
        <fullName evidence="8">MAPEG family protein</fullName>
    </recommendedName>
</protein>
<evidence type="ECO:0000256" key="4">
    <source>
        <dbReference type="ARBA" id="ARBA00023136"/>
    </source>
</evidence>
<organism evidence="6 7">
    <name type="scientific">Idiomarina fontislapidosi</name>
    <dbReference type="NCBI Taxonomy" id="263723"/>
    <lineage>
        <taxon>Bacteria</taxon>
        <taxon>Pseudomonadati</taxon>
        <taxon>Pseudomonadota</taxon>
        <taxon>Gammaproteobacteria</taxon>
        <taxon>Alteromonadales</taxon>
        <taxon>Idiomarinaceae</taxon>
        <taxon>Idiomarina</taxon>
    </lineage>
</organism>
<keyword evidence="4 5" id="KW-0472">Membrane</keyword>
<evidence type="ECO:0008006" key="8">
    <source>
        <dbReference type="Google" id="ProtNLM"/>
    </source>
</evidence>
<keyword evidence="2 5" id="KW-0812">Transmembrane</keyword>
<accession>A0A432XRM3</accession>